<name>A0ABN7NU08_TIMPD</name>
<protein>
    <submittedName>
        <fullName evidence="1">Uncharacterized protein</fullName>
    </submittedName>
</protein>
<dbReference type="Proteomes" id="UP001153148">
    <property type="component" value="Unassembled WGS sequence"/>
</dbReference>
<proteinExistence type="predicted"/>
<reference evidence="1" key="1">
    <citation type="submission" date="2021-03" db="EMBL/GenBank/DDBJ databases">
        <authorList>
            <person name="Tran Van P."/>
        </authorList>
    </citation>
    <scope>NUCLEOTIDE SEQUENCE</scope>
</reference>
<keyword evidence="2" id="KW-1185">Reference proteome</keyword>
<evidence type="ECO:0000313" key="2">
    <source>
        <dbReference type="Proteomes" id="UP001153148"/>
    </source>
</evidence>
<comment type="caution">
    <text evidence="1">The sequence shown here is derived from an EMBL/GenBank/DDBJ whole genome shotgun (WGS) entry which is preliminary data.</text>
</comment>
<accession>A0ABN7NU08</accession>
<gene>
    <name evidence="1" type="ORF">TPAB3V08_LOCUS5295</name>
</gene>
<evidence type="ECO:0000313" key="1">
    <source>
        <dbReference type="EMBL" id="CAG2058323.1"/>
    </source>
</evidence>
<dbReference type="EMBL" id="CAJPIN010007047">
    <property type="protein sequence ID" value="CAG2058323.1"/>
    <property type="molecule type" value="Genomic_DNA"/>
</dbReference>
<organism evidence="1 2">
    <name type="scientific">Timema podura</name>
    <name type="common">Walking stick</name>
    <dbReference type="NCBI Taxonomy" id="61482"/>
    <lineage>
        <taxon>Eukaryota</taxon>
        <taxon>Metazoa</taxon>
        <taxon>Ecdysozoa</taxon>
        <taxon>Arthropoda</taxon>
        <taxon>Hexapoda</taxon>
        <taxon>Insecta</taxon>
        <taxon>Pterygota</taxon>
        <taxon>Neoptera</taxon>
        <taxon>Polyneoptera</taxon>
        <taxon>Phasmatodea</taxon>
        <taxon>Timematodea</taxon>
        <taxon>Timematoidea</taxon>
        <taxon>Timematidae</taxon>
        <taxon>Timema</taxon>
    </lineage>
</organism>
<sequence>MDLVTERKKLHHDKWVDNIRMDLKQRGCNEVDWIELAQDRDRDSRNILNPEGSRSNTTVPYTSTTSPLTLFGLLALPRRLLENVTVTEDENIELLRKVGPKRRRNKKID</sequence>